<dbReference type="EMBL" id="JAKMUV010000001">
    <property type="protein sequence ID" value="MCZ9304106.1"/>
    <property type="molecule type" value="Genomic_DNA"/>
</dbReference>
<proteinExistence type="predicted"/>
<dbReference type="AlphaFoldDB" id="A0A9X3M4K9"/>
<dbReference type="Proteomes" id="UP001146505">
    <property type="component" value="Unassembled WGS sequence"/>
</dbReference>
<name>A0A9X3M4K9_9CORY</name>
<organism evidence="1 2">
    <name type="scientific">Corynebacterium macclintockiae</name>
    <dbReference type="NCBI Taxonomy" id="2913501"/>
    <lineage>
        <taxon>Bacteria</taxon>
        <taxon>Bacillati</taxon>
        <taxon>Actinomycetota</taxon>
        <taxon>Actinomycetes</taxon>
        <taxon>Mycobacteriales</taxon>
        <taxon>Corynebacteriaceae</taxon>
        <taxon>Corynebacterium</taxon>
    </lineage>
</organism>
<evidence type="ECO:0000313" key="1">
    <source>
        <dbReference type="EMBL" id="MCZ9304106.1"/>
    </source>
</evidence>
<dbReference type="InterPro" id="IPR021239">
    <property type="entry name" value="DUF2625"/>
</dbReference>
<comment type="caution">
    <text evidence="1">The sequence shown here is derived from an EMBL/GenBank/DDBJ whole genome shotgun (WGS) entry which is preliminary data.</text>
</comment>
<gene>
    <name evidence="1" type="ORF">L8U58_00890</name>
</gene>
<sequence>MTTTSEGALMRDTESLIAVDDPAWPHLQKALAESEAIALSVASEQGQRSLWELQVTAASMMGAVALHTGGIVAEHGWVRLYGGGSESLPSIAETNGLGGSVSAPPGALIVGHDVLGGLFAIDGGALGVSPGEVCYFGPDTLTWDGLGGGYSAFLMAALGGGLGVVFEGLRWPGWQDEVAPLALSQGISLYPPPSTVEGRDVSKVSRSVVSIRELLGTK</sequence>
<protein>
    <submittedName>
        <fullName evidence="1">DUF2625 domain-containing protein</fullName>
    </submittedName>
</protein>
<dbReference type="RefSeq" id="WP_141747078.1">
    <property type="nucleotide sequence ID" value="NZ_JAKMUV010000001.1"/>
</dbReference>
<dbReference type="Pfam" id="PF10946">
    <property type="entry name" value="DUF2625"/>
    <property type="match status" value="1"/>
</dbReference>
<keyword evidence="2" id="KW-1185">Reference proteome</keyword>
<accession>A0A9X3M4K9</accession>
<evidence type="ECO:0000313" key="2">
    <source>
        <dbReference type="Proteomes" id="UP001146505"/>
    </source>
</evidence>
<reference evidence="1" key="1">
    <citation type="submission" date="2022-02" db="EMBL/GenBank/DDBJ databases">
        <title>Corynebacterium sp. from urogenital microbiome.</title>
        <authorList>
            <person name="Cappelli E.A."/>
            <person name="Ribeiro T.G."/>
            <person name="Peixe L."/>
        </authorList>
    </citation>
    <scope>NUCLEOTIDE SEQUENCE</scope>
    <source>
        <strain evidence="1">C9Ua_112</strain>
    </source>
</reference>
<dbReference type="GeneID" id="301812080"/>